<name>A0A806TKD3_LIMFE</name>
<organism evidence="2 3">
    <name type="scientific">Limosilactobacillus fermentum 3872</name>
    <dbReference type="NCBI Taxonomy" id="1381124"/>
    <lineage>
        <taxon>Bacteria</taxon>
        <taxon>Bacillati</taxon>
        <taxon>Bacillota</taxon>
        <taxon>Bacilli</taxon>
        <taxon>Lactobacillales</taxon>
        <taxon>Lactobacillaceae</taxon>
        <taxon>Limosilactobacillus</taxon>
    </lineage>
</organism>
<dbReference type="GO" id="GO:0003677">
    <property type="term" value="F:DNA binding"/>
    <property type="evidence" value="ECO:0007669"/>
    <property type="project" value="InterPro"/>
</dbReference>
<evidence type="ECO:0000313" key="3">
    <source>
        <dbReference type="Proteomes" id="UP000016629"/>
    </source>
</evidence>
<protein>
    <submittedName>
        <fullName evidence="2">Transposase</fullName>
    </submittedName>
</protein>
<gene>
    <name evidence="2" type="ORF">N573_010395</name>
</gene>
<reference evidence="2 3" key="2">
    <citation type="journal article" name="FEMS Microbiol. Lett.">
        <title>Lactobacillus fermentum 3872 genome sequencing reveals plasmid and chromosomal genes potentially involved in a probiotic activity.</title>
        <authorList>
            <person name="Lehri B."/>
            <person name="Seddon A.M."/>
            <person name="Karlyshev A.V."/>
        </authorList>
    </citation>
    <scope>NUCLEOTIDE SEQUENCE [LARGE SCALE GENOMIC DNA]</scope>
    <source>
        <strain evidence="2 3">3872</strain>
    </source>
</reference>
<dbReference type="InterPro" id="IPR002559">
    <property type="entry name" value="Transposase_11"/>
</dbReference>
<dbReference type="GO" id="GO:0006313">
    <property type="term" value="P:DNA transposition"/>
    <property type="evidence" value="ECO:0007669"/>
    <property type="project" value="InterPro"/>
</dbReference>
<proteinExistence type="predicted"/>
<evidence type="ECO:0000313" key="2">
    <source>
        <dbReference type="EMBL" id="AKM52294.1"/>
    </source>
</evidence>
<dbReference type="Proteomes" id="UP000016629">
    <property type="component" value="Chromosome"/>
</dbReference>
<dbReference type="GO" id="GO:0004803">
    <property type="term" value="F:transposase activity"/>
    <property type="evidence" value="ECO:0007669"/>
    <property type="project" value="InterPro"/>
</dbReference>
<dbReference type="EMBL" id="CP011536">
    <property type="protein sequence ID" value="AKM52294.1"/>
    <property type="molecule type" value="Genomic_DNA"/>
</dbReference>
<feature type="domain" description="Transposase IS4-like" evidence="1">
    <location>
        <begin position="3"/>
        <end position="87"/>
    </location>
</feature>
<dbReference type="AlphaFoldDB" id="A0A806TKD3"/>
<dbReference type="Pfam" id="PF01609">
    <property type="entry name" value="DDE_Tnp_1"/>
    <property type="match status" value="1"/>
</dbReference>
<sequence>MIVTKTGFPITYSITNPGVHDVKVLETLSEEANLPNILGDKGYISHKIHEKLALKGITISVPPRKNMDKSEKLDHSLLGKQRKIRLSKFQLTFC</sequence>
<reference evidence="2 3" key="1">
    <citation type="journal article" date="2013" name="Genome Announc.">
        <title>Draft Genome Sequence of Lactobacillus fermentum Strain 3872.</title>
        <authorList>
            <person name="Karlyshev A.V."/>
            <person name="Raju K."/>
            <person name="Abramov V.M."/>
        </authorList>
    </citation>
    <scope>NUCLEOTIDE SEQUENCE [LARGE SCALE GENOMIC DNA]</scope>
    <source>
        <strain evidence="2 3">3872</strain>
    </source>
</reference>
<evidence type="ECO:0000259" key="1">
    <source>
        <dbReference type="Pfam" id="PF01609"/>
    </source>
</evidence>
<accession>A0A806TKD3</accession>